<dbReference type="Proteomes" id="UP001232148">
    <property type="component" value="Unassembled WGS sequence"/>
</dbReference>
<keyword evidence="3" id="KW-1185">Reference proteome</keyword>
<dbReference type="EMBL" id="MU842821">
    <property type="protein sequence ID" value="KAK2033556.1"/>
    <property type="molecule type" value="Genomic_DNA"/>
</dbReference>
<name>A0AAD9HQT6_9PEZI</name>
<protein>
    <submittedName>
        <fullName evidence="2">Uncharacterized protein</fullName>
    </submittedName>
</protein>
<feature type="signal peptide" evidence="1">
    <location>
        <begin position="1"/>
        <end position="19"/>
    </location>
</feature>
<feature type="chain" id="PRO_5042195820" evidence="1">
    <location>
        <begin position="20"/>
        <end position="59"/>
    </location>
</feature>
<proteinExistence type="predicted"/>
<sequence length="59" mass="6085">MKFSLISLTITLTSALVAANPQVPSNLSCNQQCGFVCAGNANFKATCDSNNNLVSCVCG</sequence>
<evidence type="ECO:0000313" key="3">
    <source>
        <dbReference type="Proteomes" id="UP001232148"/>
    </source>
</evidence>
<accession>A0AAD9HQT6</accession>
<feature type="non-terminal residue" evidence="2">
    <location>
        <position position="59"/>
    </location>
</feature>
<evidence type="ECO:0000256" key="1">
    <source>
        <dbReference type="SAM" id="SignalP"/>
    </source>
</evidence>
<keyword evidence="1" id="KW-0732">Signal</keyword>
<comment type="caution">
    <text evidence="2">The sequence shown here is derived from an EMBL/GenBank/DDBJ whole genome shotgun (WGS) entry which is preliminary data.</text>
</comment>
<evidence type="ECO:0000313" key="2">
    <source>
        <dbReference type="EMBL" id="KAK2033556.1"/>
    </source>
</evidence>
<gene>
    <name evidence="2" type="ORF">LX32DRAFT_725122</name>
</gene>
<organism evidence="2 3">
    <name type="scientific">Colletotrichum zoysiae</name>
    <dbReference type="NCBI Taxonomy" id="1216348"/>
    <lineage>
        <taxon>Eukaryota</taxon>
        <taxon>Fungi</taxon>
        <taxon>Dikarya</taxon>
        <taxon>Ascomycota</taxon>
        <taxon>Pezizomycotina</taxon>
        <taxon>Sordariomycetes</taxon>
        <taxon>Hypocreomycetidae</taxon>
        <taxon>Glomerellales</taxon>
        <taxon>Glomerellaceae</taxon>
        <taxon>Colletotrichum</taxon>
        <taxon>Colletotrichum graminicola species complex</taxon>
    </lineage>
</organism>
<reference evidence="2" key="1">
    <citation type="submission" date="2021-06" db="EMBL/GenBank/DDBJ databases">
        <title>Comparative genomics, transcriptomics and evolutionary studies reveal genomic signatures of adaptation to plant cell wall in hemibiotrophic fungi.</title>
        <authorList>
            <consortium name="DOE Joint Genome Institute"/>
            <person name="Baroncelli R."/>
            <person name="Diaz J.F."/>
            <person name="Benocci T."/>
            <person name="Peng M."/>
            <person name="Battaglia E."/>
            <person name="Haridas S."/>
            <person name="Andreopoulos W."/>
            <person name="Labutti K."/>
            <person name="Pangilinan J."/>
            <person name="Floch G.L."/>
            <person name="Makela M.R."/>
            <person name="Henrissat B."/>
            <person name="Grigoriev I.V."/>
            <person name="Crouch J.A."/>
            <person name="De Vries R.P."/>
            <person name="Sukno S.A."/>
            <person name="Thon M.R."/>
        </authorList>
    </citation>
    <scope>NUCLEOTIDE SEQUENCE</scope>
    <source>
        <strain evidence="2">MAFF235873</strain>
    </source>
</reference>
<dbReference type="AlphaFoldDB" id="A0AAD9HQT6"/>